<evidence type="ECO:0000313" key="1">
    <source>
        <dbReference type="EMBL" id="MDQ0497259.1"/>
    </source>
</evidence>
<proteinExistence type="predicted"/>
<reference evidence="1 2" key="1">
    <citation type="submission" date="2023-07" db="EMBL/GenBank/DDBJ databases">
        <title>Genomic Encyclopedia of Type Strains, Phase IV (KMG-IV): sequencing the most valuable type-strain genomes for metagenomic binning, comparative biology and taxonomic classification.</title>
        <authorList>
            <person name="Goeker M."/>
        </authorList>
    </citation>
    <scope>NUCLEOTIDE SEQUENCE [LARGE SCALE GENOMIC DNA]</scope>
    <source>
        <strain evidence="1 2">DSM 14914</strain>
    </source>
</reference>
<organism evidence="1 2">
    <name type="scientific">Paenibacillus brasilensis</name>
    <dbReference type="NCBI Taxonomy" id="128574"/>
    <lineage>
        <taxon>Bacteria</taxon>
        <taxon>Bacillati</taxon>
        <taxon>Bacillota</taxon>
        <taxon>Bacilli</taxon>
        <taxon>Bacillales</taxon>
        <taxon>Paenibacillaceae</taxon>
        <taxon>Paenibacillus</taxon>
    </lineage>
</organism>
<dbReference type="EMBL" id="JAUSWA010000064">
    <property type="protein sequence ID" value="MDQ0497259.1"/>
    <property type="molecule type" value="Genomic_DNA"/>
</dbReference>
<gene>
    <name evidence="1" type="ORF">QOZ95_005478</name>
</gene>
<accession>A0ABU0L7K8</accession>
<dbReference type="Proteomes" id="UP001242811">
    <property type="component" value="Unassembled WGS sequence"/>
</dbReference>
<protein>
    <submittedName>
        <fullName evidence="1">Uncharacterized protein</fullName>
    </submittedName>
</protein>
<comment type="caution">
    <text evidence="1">The sequence shown here is derived from an EMBL/GenBank/DDBJ whole genome shotgun (WGS) entry which is preliminary data.</text>
</comment>
<sequence>MCTKCWVLDTCLGDRSDFRRKTNKMSPGDAARLWSKSEQLNLGLKCK</sequence>
<name>A0ABU0L7K8_9BACL</name>
<keyword evidence="2" id="KW-1185">Reference proteome</keyword>
<evidence type="ECO:0000313" key="2">
    <source>
        <dbReference type="Proteomes" id="UP001242811"/>
    </source>
</evidence>